<gene>
    <name evidence="8" type="ORF">RO21_00405</name>
</gene>
<comment type="caution">
    <text evidence="8">The sequence shown here is derived from an EMBL/GenBank/DDBJ whole genome shotgun (WGS) entry which is preliminary data.</text>
</comment>
<feature type="domain" description="Polypeptide-transport-associated ShlB-type" evidence="6">
    <location>
        <begin position="76"/>
        <end position="144"/>
    </location>
</feature>
<dbReference type="InterPro" id="IPR005565">
    <property type="entry name" value="Hemolysn_activator_HlyB_C"/>
</dbReference>
<dbReference type="EMBL" id="JWIZ01000002">
    <property type="protein sequence ID" value="KMK52515.1"/>
    <property type="molecule type" value="Genomic_DNA"/>
</dbReference>
<dbReference type="PATRIC" id="fig|67855.3.peg.520"/>
<keyword evidence="1" id="KW-0472">Membrane</keyword>
<dbReference type="InterPro" id="IPR013686">
    <property type="entry name" value="Polypept-transport_assoc_ShlB"/>
</dbReference>
<evidence type="ECO:0000259" key="6">
    <source>
        <dbReference type="Pfam" id="PF08479"/>
    </source>
</evidence>
<evidence type="ECO:0000259" key="7">
    <source>
        <dbReference type="Pfam" id="PF17287"/>
    </source>
</evidence>
<evidence type="ECO:0000256" key="1">
    <source>
        <dbReference type="ARBA" id="ARBA00022452"/>
    </source>
</evidence>
<keyword evidence="4" id="KW-0732">Signal</keyword>
<feature type="domain" description="ShlB POTRA" evidence="7">
    <location>
        <begin position="148"/>
        <end position="196"/>
    </location>
</feature>
<reference evidence="8 9" key="1">
    <citation type="submission" date="2014-12" db="EMBL/GenBank/DDBJ databases">
        <title>Reclassification of Actinobacillus muris as Muribacter muris.</title>
        <authorList>
            <person name="Christensen H."/>
            <person name="Nicklas W."/>
            <person name="Bisgaard M."/>
        </authorList>
    </citation>
    <scope>NUCLEOTIDE SEQUENCE [LARGE SCALE GENOMIC DNA]</scope>
    <source>
        <strain evidence="8 9">Ackerman80-443D</strain>
    </source>
</reference>
<feature type="domain" description="Haemolysin activator HlyB C-terminal" evidence="5">
    <location>
        <begin position="200"/>
        <end position="510"/>
    </location>
</feature>
<dbReference type="RefSeq" id="WP_084724220.1">
    <property type="nucleotide sequence ID" value="NZ_JWIZ01000002.1"/>
</dbReference>
<organism evidence="8 9">
    <name type="scientific">Muribacter muris</name>
    <dbReference type="NCBI Taxonomy" id="67855"/>
    <lineage>
        <taxon>Bacteria</taxon>
        <taxon>Pseudomonadati</taxon>
        <taxon>Pseudomonadota</taxon>
        <taxon>Gammaproteobacteria</taxon>
        <taxon>Pasteurellales</taxon>
        <taxon>Pasteurellaceae</taxon>
        <taxon>Muribacter</taxon>
    </lineage>
</organism>
<keyword evidence="3" id="KW-0998">Cell outer membrane</keyword>
<dbReference type="InterPro" id="IPR027282">
    <property type="entry name" value="TPS"/>
</dbReference>
<evidence type="ECO:0000256" key="4">
    <source>
        <dbReference type="SAM" id="SignalP"/>
    </source>
</evidence>
<dbReference type="AlphaFoldDB" id="A0A0J5P9V1"/>
<dbReference type="Pfam" id="PF03865">
    <property type="entry name" value="ShlB"/>
    <property type="match status" value="1"/>
</dbReference>
<keyword evidence="2" id="KW-0812">Transmembrane</keyword>
<evidence type="ECO:0000313" key="8">
    <source>
        <dbReference type="EMBL" id="KMK52515.1"/>
    </source>
</evidence>
<accession>A0A0J5P9V1</accession>
<name>A0A0J5P9V1_9PAST</name>
<dbReference type="STRING" id="67855.RO21_00405"/>
<dbReference type="Proteomes" id="UP000036270">
    <property type="component" value="Unassembled WGS sequence"/>
</dbReference>
<feature type="signal peptide" evidence="4">
    <location>
        <begin position="1"/>
        <end position="17"/>
    </location>
</feature>
<dbReference type="Gene3D" id="2.40.160.50">
    <property type="entry name" value="membrane protein fhac: a member of the omp85/tpsb transporter family"/>
    <property type="match status" value="1"/>
</dbReference>
<evidence type="ECO:0000256" key="3">
    <source>
        <dbReference type="ARBA" id="ARBA00023237"/>
    </source>
</evidence>
<dbReference type="Pfam" id="PF08479">
    <property type="entry name" value="POTRA_2"/>
    <property type="match status" value="1"/>
</dbReference>
<evidence type="ECO:0000259" key="5">
    <source>
        <dbReference type="Pfam" id="PF03865"/>
    </source>
</evidence>
<dbReference type="GO" id="GO:0008320">
    <property type="term" value="F:protein transmembrane transporter activity"/>
    <property type="evidence" value="ECO:0007669"/>
    <property type="project" value="TreeGrafter"/>
</dbReference>
<keyword evidence="9" id="KW-1185">Reference proteome</keyword>
<dbReference type="InterPro" id="IPR035251">
    <property type="entry name" value="ShlB_POTRA"/>
</dbReference>
<dbReference type="GO" id="GO:0098046">
    <property type="term" value="C:type V protein secretion system complex"/>
    <property type="evidence" value="ECO:0007669"/>
    <property type="project" value="TreeGrafter"/>
</dbReference>
<evidence type="ECO:0000256" key="2">
    <source>
        <dbReference type="ARBA" id="ARBA00022692"/>
    </source>
</evidence>
<dbReference type="InterPro" id="IPR051544">
    <property type="entry name" value="TPS_OM_transporter"/>
</dbReference>
<dbReference type="Pfam" id="PF17287">
    <property type="entry name" value="POTRA_3"/>
    <property type="match status" value="1"/>
</dbReference>
<keyword evidence="1" id="KW-1134">Transmembrane beta strand</keyword>
<feature type="chain" id="PRO_5005262830" evidence="4">
    <location>
        <begin position="18"/>
        <end position="547"/>
    </location>
</feature>
<proteinExistence type="predicted"/>
<protein>
    <submittedName>
        <fullName evidence="8">Hemin-binding protein</fullName>
    </submittedName>
</protein>
<evidence type="ECO:0000313" key="9">
    <source>
        <dbReference type="Proteomes" id="UP000036270"/>
    </source>
</evidence>
<dbReference type="PIRSF" id="PIRSF029745">
    <property type="entry name" value="FhaC"/>
    <property type="match status" value="1"/>
</dbReference>
<dbReference type="PANTHER" id="PTHR34597:SF3">
    <property type="entry name" value="OUTER MEMBRANE TRANSPORTER CDIB"/>
    <property type="match status" value="1"/>
</dbReference>
<sequence length="547" mass="62461">MKHLPTLFACLPLLAVANQQPAPTPVQNEFNRFQQQTKAQNEQRQQTQQQRWVAQHQYQQADVAQTAQDLSQVCLPYSEIHFVGFHLIDPAPLAPKAGECLNEVRLNRLSQDITAAYLALGYVYNPFQFEDDQSGKLIMRVTEGRISRFSGESKRLNFATLLPNQLGKPLNIRDLDQALDQANKMLGSKVTVDVLPAKNGEIELAFVNEEKSRITGFIGLDNYASKRTGRWQAKGGVNIDSPLGLSDTLYLNAAHTLKSYRHNFNRSISLFHTIPYGYWTFSTFGSFSAFKSTVPLQHNTVQQKGHTWQAALRTDYTFRRDANSISSIYGQLERIKSKSYFQDSIIGFQSPALTTVQVGLNHLQLFPNGSLITDLNYERGLKWWNATPNQGRDQPEGQFNRWRAELQFNRFYQLKSQIFRQSHRLIGQYSQNYLPAIKQADLLGRYAVRGFNDISQSAERSIVLQNQFGWLYQRHQWQIEPYVALDVGLQKTTAIGANSQQALGYALGIKTVHPRWQLQLEWATGRLYQRQGVEQERSINANASFTF</sequence>
<dbReference type="GO" id="GO:0046819">
    <property type="term" value="P:protein secretion by the type V secretion system"/>
    <property type="evidence" value="ECO:0007669"/>
    <property type="project" value="TreeGrafter"/>
</dbReference>
<dbReference type="PANTHER" id="PTHR34597">
    <property type="entry name" value="SLR1661 PROTEIN"/>
    <property type="match status" value="1"/>
</dbReference>